<organism evidence="1 2">
    <name type="scientific">Thiocapsa marina 5811</name>
    <dbReference type="NCBI Taxonomy" id="768671"/>
    <lineage>
        <taxon>Bacteria</taxon>
        <taxon>Pseudomonadati</taxon>
        <taxon>Pseudomonadota</taxon>
        <taxon>Gammaproteobacteria</taxon>
        <taxon>Chromatiales</taxon>
        <taxon>Chromatiaceae</taxon>
        <taxon>Thiocapsa</taxon>
    </lineage>
</organism>
<reference evidence="1 2" key="1">
    <citation type="submission" date="2011-06" db="EMBL/GenBank/DDBJ databases">
        <title>The draft genome of Thiocapsa marina 5811.</title>
        <authorList>
            <consortium name="US DOE Joint Genome Institute (JGI-PGF)"/>
            <person name="Lucas S."/>
            <person name="Han J."/>
            <person name="Cheng J.-F."/>
            <person name="Goodwin L."/>
            <person name="Pitluck S."/>
            <person name="Peters L."/>
            <person name="Land M.L."/>
            <person name="Hauser L."/>
            <person name="Vogl K."/>
            <person name="Liu Z."/>
            <person name="Imhoff J."/>
            <person name="Thiel V."/>
            <person name="Frigaard N.-U."/>
            <person name="Bryant D."/>
            <person name="Woyke T.J."/>
        </authorList>
    </citation>
    <scope>NUCLEOTIDE SEQUENCE [LARGE SCALE GENOMIC DNA]</scope>
    <source>
        <strain evidence="1 2">5811</strain>
    </source>
</reference>
<dbReference type="Pfam" id="PF04430">
    <property type="entry name" value="DUF498"/>
    <property type="match status" value="1"/>
</dbReference>
<keyword evidence="2" id="KW-1185">Reference proteome</keyword>
<dbReference type="InterPro" id="IPR007523">
    <property type="entry name" value="NDUFAF3/AAMDC"/>
</dbReference>
<dbReference type="eggNOG" id="COG3737">
    <property type="taxonomic scope" value="Bacteria"/>
</dbReference>
<dbReference type="AlphaFoldDB" id="F9U508"/>
<dbReference type="CDD" id="cd05560">
    <property type="entry name" value="Xcc1710_like"/>
    <property type="match status" value="1"/>
</dbReference>
<sequence length="142" mass="15256">MSEQAPFGYVRAMRFSEADGSSGQLIDAYGSEGILIGGRRFTRGLIVTPNRIEDGWGPAHPVDLTVEHLDALLAIEPETQVIVLGTGETQVFPDPALYFAVIGHGVGFEVMDTGAACRTYNILMSEGRRVVAGLLPLALEPR</sequence>
<protein>
    <recommendedName>
        <fullName evidence="3">Xcc1710-like domain-containing protein</fullName>
    </recommendedName>
</protein>
<accession>F9U508</accession>
<dbReference type="STRING" id="768671.ThimaDRAFT_0009"/>
<dbReference type="PANTHER" id="PTHR21192:SF2">
    <property type="entry name" value="NADH DEHYDROGENASE [UBIQUINONE] 1 ALPHA SUBCOMPLEX ASSEMBLY FACTOR 3"/>
    <property type="match status" value="1"/>
</dbReference>
<evidence type="ECO:0000313" key="2">
    <source>
        <dbReference type="Proteomes" id="UP000005459"/>
    </source>
</evidence>
<proteinExistence type="predicted"/>
<gene>
    <name evidence="1" type="ORF">ThimaDRAFT_0009</name>
</gene>
<dbReference type="InterPro" id="IPR036748">
    <property type="entry name" value="MTH938-like_sf"/>
</dbReference>
<evidence type="ECO:0008006" key="3">
    <source>
        <dbReference type="Google" id="ProtNLM"/>
    </source>
</evidence>
<dbReference type="Proteomes" id="UP000005459">
    <property type="component" value="Unassembled WGS sequence"/>
</dbReference>
<dbReference type="EMBL" id="AFWV01000001">
    <property type="protein sequence ID" value="EGV20231.1"/>
    <property type="molecule type" value="Genomic_DNA"/>
</dbReference>
<dbReference type="Gene3D" id="3.40.1230.10">
    <property type="entry name" value="MTH938-like"/>
    <property type="match status" value="1"/>
</dbReference>
<evidence type="ECO:0000313" key="1">
    <source>
        <dbReference type="EMBL" id="EGV20231.1"/>
    </source>
</evidence>
<name>F9U508_9GAMM</name>
<dbReference type="PATRIC" id="fig|768671.3.peg.11"/>
<dbReference type="PANTHER" id="PTHR21192">
    <property type="entry name" value="NUCLEAR PROTEIN E3-3"/>
    <property type="match status" value="1"/>
</dbReference>
<dbReference type="SUPFAM" id="SSF64076">
    <property type="entry name" value="MTH938-like"/>
    <property type="match status" value="1"/>
</dbReference>